<dbReference type="PROSITE" id="PS00518">
    <property type="entry name" value="ZF_RING_1"/>
    <property type="match status" value="1"/>
</dbReference>
<comment type="similarity">
    <text evidence="4">Belongs to the CHFR family.</text>
</comment>
<name>A0A4E0RDA1_FASHE</name>
<evidence type="ECO:0000256" key="1">
    <source>
        <dbReference type="ARBA" id="ARBA00000900"/>
    </source>
</evidence>
<evidence type="ECO:0000256" key="10">
    <source>
        <dbReference type="ARBA" id="ARBA00022771"/>
    </source>
</evidence>
<dbReference type="GO" id="GO:0006511">
    <property type="term" value="P:ubiquitin-dependent protein catabolic process"/>
    <property type="evidence" value="ECO:0007669"/>
    <property type="project" value="TreeGrafter"/>
</dbReference>
<keyword evidence="14" id="KW-0539">Nucleus</keyword>
<dbReference type="GO" id="GO:0016605">
    <property type="term" value="C:PML body"/>
    <property type="evidence" value="ECO:0007669"/>
    <property type="project" value="UniProtKB-SubCell"/>
</dbReference>
<dbReference type="InterPro" id="IPR017907">
    <property type="entry name" value="Znf_RING_CS"/>
</dbReference>
<comment type="subcellular location">
    <subcellularLocation>
        <location evidence="2">Nucleus</location>
        <location evidence="2">PML body</location>
    </subcellularLocation>
</comment>
<evidence type="ECO:0000256" key="16">
    <source>
        <dbReference type="ARBA" id="ARBA00029800"/>
    </source>
</evidence>
<dbReference type="InterPro" id="IPR001841">
    <property type="entry name" value="Znf_RING"/>
</dbReference>
<dbReference type="Gene3D" id="2.60.200.20">
    <property type="match status" value="1"/>
</dbReference>
<dbReference type="PANTHER" id="PTHR16079">
    <property type="entry name" value="UBIQUITIN LIGASE PROTEIN CHFR"/>
    <property type="match status" value="1"/>
</dbReference>
<evidence type="ECO:0000256" key="17">
    <source>
        <dbReference type="ARBA" id="ARBA00031332"/>
    </source>
</evidence>
<dbReference type="Proteomes" id="UP000230066">
    <property type="component" value="Unassembled WGS sequence"/>
</dbReference>
<keyword evidence="9" id="KW-0479">Metal-binding</keyword>
<evidence type="ECO:0000256" key="14">
    <source>
        <dbReference type="ARBA" id="ARBA00023242"/>
    </source>
</evidence>
<dbReference type="AlphaFoldDB" id="A0A4E0RDA1"/>
<comment type="caution">
    <text evidence="20">The sequence shown here is derived from an EMBL/GenBank/DDBJ whole genome shotgun (WGS) entry which is preliminary data.</text>
</comment>
<dbReference type="Pfam" id="PF17979">
    <property type="entry name" value="zf-CRD"/>
    <property type="match status" value="1"/>
</dbReference>
<evidence type="ECO:0000259" key="19">
    <source>
        <dbReference type="PROSITE" id="PS50089"/>
    </source>
</evidence>
<dbReference type="InterPro" id="IPR008984">
    <property type="entry name" value="SMAD_FHA_dom_sf"/>
</dbReference>
<keyword evidence="8" id="KW-0808">Transferase</keyword>
<dbReference type="Gene3D" id="3.30.40.10">
    <property type="entry name" value="Zinc/RING finger domain, C3HC4 (zinc finger)"/>
    <property type="match status" value="1"/>
</dbReference>
<evidence type="ECO:0000256" key="4">
    <source>
        <dbReference type="ARBA" id="ARBA00005797"/>
    </source>
</evidence>
<evidence type="ECO:0000256" key="7">
    <source>
        <dbReference type="ARBA" id="ARBA00022618"/>
    </source>
</evidence>
<dbReference type="GO" id="GO:0051301">
    <property type="term" value="P:cell division"/>
    <property type="evidence" value="ECO:0007669"/>
    <property type="project" value="UniProtKB-KW"/>
</dbReference>
<evidence type="ECO:0000313" key="20">
    <source>
        <dbReference type="EMBL" id="THD25456.1"/>
    </source>
</evidence>
<reference evidence="20" key="1">
    <citation type="submission" date="2019-03" db="EMBL/GenBank/DDBJ databases">
        <title>Improved annotation for the trematode Fasciola hepatica.</title>
        <authorList>
            <person name="Choi Y.-J."/>
            <person name="Martin J."/>
            <person name="Mitreva M."/>
        </authorList>
    </citation>
    <scope>NUCLEOTIDE SEQUENCE [LARGE SCALE GENOMIC DNA]</scope>
</reference>
<evidence type="ECO:0000256" key="15">
    <source>
        <dbReference type="ARBA" id="ARBA00023306"/>
    </source>
</evidence>
<keyword evidence="21" id="KW-1185">Reference proteome</keyword>
<evidence type="ECO:0000256" key="3">
    <source>
        <dbReference type="ARBA" id="ARBA00004906"/>
    </source>
</evidence>
<evidence type="ECO:0000256" key="5">
    <source>
        <dbReference type="ARBA" id="ARBA00012483"/>
    </source>
</evidence>
<proteinExistence type="inferred from homology"/>
<dbReference type="EMBL" id="JXXN02001135">
    <property type="protein sequence ID" value="THD25456.1"/>
    <property type="molecule type" value="Genomic_DNA"/>
</dbReference>
<evidence type="ECO:0000256" key="12">
    <source>
        <dbReference type="ARBA" id="ARBA00022786"/>
    </source>
</evidence>
<dbReference type="SUPFAM" id="SSF49879">
    <property type="entry name" value="SMAD/FHA domain"/>
    <property type="match status" value="1"/>
</dbReference>
<evidence type="ECO:0000256" key="8">
    <source>
        <dbReference type="ARBA" id="ARBA00022679"/>
    </source>
</evidence>
<dbReference type="InterPro" id="IPR052256">
    <property type="entry name" value="E3_ubiquitin-ligase_CHFR"/>
</dbReference>
<evidence type="ECO:0000256" key="18">
    <source>
        <dbReference type="PROSITE-ProRule" id="PRU00175"/>
    </source>
</evidence>
<dbReference type="SUPFAM" id="SSF57850">
    <property type="entry name" value="RING/U-box"/>
    <property type="match status" value="1"/>
</dbReference>
<keyword evidence="12" id="KW-0833">Ubl conjugation pathway</keyword>
<keyword evidence="13" id="KW-0862">Zinc</keyword>
<dbReference type="InterPro" id="IPR040909">
    <property type="entry name" value="CHFR_Znf-CRD"/>
</dbReference>
<comment type="catalytic activity">
    <reaction evidence="1">
        <text>S-ubiquitinyl-[E2 ubiquitin-conjugating enzyme]-L-cysteine + [acceptor protein]-L-lysine = [E2 ubiquitin-conjugating enzyme]-L-cysteine + N(6)-ubiquitinyl-[acceptor protein]-L-lysine.</text>
        <dbReference type="EC" id="2.3.2.27"/>
    </reaction>
</comment>
<evidence type="ECO:0000256" key="9">
    <source>
        <dbReference type="ARBA" id="ARBA00022723"/>
    </source>
</evidence>
<dbReference type="EC" id="2.3.2.27" evidence="5"/>
<keyword evidence="11" id="KW-0498">Mitosis</keyword>
<keyword evidence="10 18" id="KW-0863">Zinc-finger</keyword>
<dbReference type="PANTHER" id="PTHR16079:SF4">
    <property type="entry name" value="E3 UBIQUITIN-PROTEIN LIGASE CHFR"/>
    <property type="match status" value="1"/>
</dbReference>
<feature type="domain" description="RING-type" evidence="19">
    <location>
        <begin position="181"/>
        <end position="220"/>
    </location>
</feature>
<evidence type="ECO:0000313" key="21">
    <source>
        <dbReference type="Proteomes" id="UP000230066"/>
    </source>
</evidence>
<accession>A0A4E0RDA1</accession>
<comment type="pathway">
    <text evidence="3">Protein modification; protein ubiquitination.</text>
</comment>
<dbReference type="InterPro" id="IPR013083">
    <property type="entry name" value="Znf_RING/FYVE/PHD"/>
</dbReference>
<protein>
    <recommendedName>
        <fullName evidence="6">E3 ubiquitin-protein ligase CHFR</fullName>
        <ecNumber evidence="5">2.3.2.27</ecNumber>
    </recommendedName>
    <alternativeName>
        <fullName evidence="17">Checkpoint with forkhead and RING finger domains protein</fullName>
    </alternativeName>
    <alternativeName>
        <fullName evidence="16">RING-type E3 ubiquitin transferase CHFR</fullName>
    </alternativeName>
</protein>
<dbReference type="PROSITE" id="PS50089">
    <property type="entry name" value="ZF_RING_2"/>
    <property type="match status" value="1"/>
</dbReference>
<evidence type="ECO:0000256" key="11">
    <source>
        <dbReference type="ARBA" id="ARBA00022776"/>
    </source>
</evidence>
<evidence type="ECO:0000256" key="13">
    <source>
        <dbReference type="ARBA" id="ARBA00022833"/>
    </source>
</evidence>
<dbReference type="GO" id="GO:0008270">
    <property type="term" value="F:zinc ion binding"/>
    <property type="evidence" value="ECO:0007669"/>
    <property type="project" value="UniProtKB-KW"/>
</dbReference>
<dbReference type="Pfam" id="PF00498">
    <property type="entry name" value="FHA"/>
    <property type="match status" value="1"/>
</dbReference>
<keyword evidence="7" id="KW-0132">Cell division</keyword>
<evidence type="ECO:0000256" key="6">
    <source>
        <dbReference type="ARBA" id="ARBA00017908"/>
    </source>
</evidence>
<gene>
    <name evidence="20" type="ORF">D915_003563</name>
</gene>
<dbReference type="UniPathway" id="UPA00143"/>
<evidence type="ECO:0000256" key="2">
    <source>
        <dbReference type="ARBA" id="ARBA00004322"/>
    </source>
</evidence>
<organism evidence="20 21">
    <name type="scientific">Fasciola hepatica</name>
    <name type="common">Liver fluke</name>
    <dbReference type="NCBI Taxonomy" id="6192"/>
    <lineage>
        <taxon>Eukaryota</taxon>
        <taxon>Metazoa</taxon>
        <taxon>Spiralia</taxon>
        <taxon>Lophotrochozoa</taxon>
        <taxon>Platyhelminthes</taxon>
        <taxon>Trematoda</taxon>
        <taxon>Digenea</taxon>
        <taxon>Plagiorchiida</taxon>
        <taxon>Echinostomata</taxon>
        <taxon>Echinostomatoidea</taxon>
        <taxon>Fasciolidae</taxon>
        <taxon>Fasciola</taxon>
    </lineage>
</organism>
<dbReference type="GO" id="GO:0016567">
    <property type="term" value="P:protein ubiquitination"/>
    <property type="evidence" value="ECO:0007669"/>
    <property type="project" value="UniProtKB-UniPathway"/>
</dbReference>
<dbReference type="InterPro" id="IPR000253">
    <property type="entry name" value="FHA_dom"/>
</dbReference>
<sequence length="486" mass="53883">MSHNVWGILCMRLKKDQDTDARMFSLSSDLCFVGSDEDCYVRIPDGGVAGKHCLLTRDPDGHVWLTGVDSHKIFINDTPALDDLILLQGGETFYLRAEEEPSTSVIEITFKKVDKKSYSGDNLNLVKNQTDLEPINPGDKSRQSEIAKDSNVTSILNIKSDQGLTSKLGSDESVMESNLTCSICTLIFFECCSVQPCLHSFCTLCYLQWMALSDVCPVCRMPVQNYAKNHQLDALATLFVTQHPDKGRTNADKEEIKKEIQRLSSTIRRIPQPQSTSSSFNVLLPGCPVCGYVSSHYVPNHGSTLCPSHNICACCSCPVPSLIRHQSTVNLVQCEICCRSFCALLSTGGCPGCSGACLLLLSDLRNMTALPSDLLLRNTVETSILKDYLAEKGVPVSDFIQSCLDNIDPNLFGASGPTEQSPVCRDCSLQFLSKLAYQQREAIPRHELPVSVTARPDCYYGRNCRTQRTKMSHAHRYNHICEQRRS</sequence>
<keyword evidence="15" id="KW-0131">Cell cycle</keyword>
<dbReference type="GO" id="GO:0061630">
    <property type="term" value="F:ubiquitin protein ligase activity"/>
    <property type="evidence" value="ECO:0007669"/>
    <property type="project" value="UniProtKB-EC"/>
</dbReference>